<keyword evidence="1 4" id="KW-0808">Transferase</keyword>
<dbReference type="InterPro" id="IPR050832">
    <property type="entry name" value="Bact_Acetyltransf"/>
</dbReference>
<dbReference type="OrthoDB" id="9792929at2"/>
<reference evidence="5" key="3">
    <citation type="journal article" date="2017" name="Plant Physiol. Biochem.">
        <title>Differential oxidative and antioxidative response of duckweed Lemna minor toward plant growth promoting/inhibiting bacteria.</title>
        <authorList>
            <person name="Ishizawa H."/>
            <person name="Kuroda M."/>
            <person name="Morikawa M."/>
            <person name="Ike M."/>
        </authorList>
    </citation>
    <scope>NUCLEOTIDE SEQUENCE [LARGE SCALE GENOMIC DNA]</scope>
    <source>
        <strain evidence="5">H3</strain>
    </source>
</reference>
<dbReference type="GO" id="GO:0016747">
    <property type="term" value="F:acyltransferase activity, transferring groups other than amino-acyl groups"/>
    <property type="evidence" value="ECO:0007669"/>
    <property type="project" value="InterPro"/>
</dbReference>
<dbReference type="KEGG" id="amah:DLM_1642"/>
<gene>
    <name evidence="4" type="ORF">DLM_1642</name>
</gene>
<reference evidence="4 5" key="2">
    <citation type="journal article" date="2017" name="Genome Announc.">
        <title>Draft genome sequence of Aquitalea magnusonii strain H3, a plant growth-promoting bacterium of duckweed Lemna minor.</title>
        <authorList>
            <person name="Ishizawa H."/>
            <person name="Kuroda M."/>
            <person name="Ike M."/>
        </authorList>
    </citation>
    <scope>NUCLEOTIDE SEQUENCE [LARGE SCALE GENOMIC DNA]</scope>
    <source>
        <strain evidence="4 5">H3</strain>
    </source>
</reference>
<dbReference type="PROSITE" id="PS51186">
    <property type="entry name" value="GNAT"/>
    <property type="match status" value="1"/>
</dbReference>
<evidence type="ECO:0000256" key="2">
    <source>
        <dbReference type="ARBA" id="ARBA00023315"/>
    </source>
</evidence>
<dbReference type="Pfam" id="PF00583">
    <property type="entry name" value="Acetyltransf_1"/>
    <property type="match status" value="1"/>
</dbReference>
<evidence type="ECO:0000313" key="4">
    <source>
        <dbReference type="EMBL" id="BBF85259.1"/>
    </source>
</evidence>
<accession>A0A3G9GF37</accession>
<evidence type="ECO:0000256" key="1">
    <source>
        <dbReference type="ARBA" id="ARBA00022679"/>
    </source>
</evidence>
<reference evidence="5" key="1">
    <citation type="journal article" date="2017" name="Biotechnol. Biofuels">
        <title>Evaluation of environmental bacterial communities as a factor affecting the growth of duckweed Lemna minor.</title>
        <authorList>
            <person name="Ishizawa H."/>
            <person name="Kuroda M."/>
            <person name="Morikawa M."/>
            <person name="Ike M."/>
        </authorList>
    </citation>
    <scope>NUCLEOTIDE SEQUENCE [LARGE SCALE GENOMIC DNA]</scope>
    <source>
        <strain evidence="5">H3</strain>
    </source>
</reference>
<keyword evidence="2" id="KW-0012">Acyltransferase</keyword>
<name>A0A3G9GF37_9NEIS</name>
<dbReference type="STRING" id="332411.VI06_13805"/>
<dbReference type="RefSeq" id="WP_089083511.1">
    <property type="nucleotide sequence ID" value="NZ_AP018823.1"/>
</dbReference>
<evidence type="ECO:0000313" key="5">
    <source>
        <dbReference type="Proteomes" id="UP000198290"/>
    </source>
</evidence>
<dbReference type="Gene3D" id="3.40.630.30">
    <property type="match status" value="1"/>
</dbReference>
<dbReference type="Proteomes" id="UP000198290">
    <property type="component" value="Chromosome"/>
</dbReference>
<sequence>MTLKISLVTPQQLERCLPLFQAYLAFYHVQQSDADCLHFLEARLRQHEACLWLAEDAGVTVGFALMYPGFNSLTLKPNWLLHDLYVAPDYRGSGVSRQLLQTCQAHVISRGGGDIMLQTAHDNTRAQRLYERNGFVLDSEFRVYYWDGKGA</sequence>
<dbReference type="SUPFAM" id="SSF55729">
    <property type="entry name" value="Acyl-CoA N-acyltransferases (Nat)"/>
    <property type="match status" value="1"/>
</dbReference>
<dbReference type="PANTHER" id="PTHR43877">
    <property type="entry name" value="AMINOALKYLPHOSPHONATE N-ACETYLTRANSFERASE-RELATED-RELATED"/>
    <property type="match status" value="1"/>
</dbReference>
<proteinExistence type="predicted"/>
<dbReference type="CDD" id="cd04301">
    <property type="entry name" value="NAT_SF"/>
    <property type="match status" value="1"/>
</dbReference>
<dbReference type="InterPro" id="IPR016181">
    <property type="entry name" value="Acyl_CoA_acyltransferase"/>
</dbReference>
<dbReference type="EMBL" id="AP018823">
    <property type="protein sequence ID" value="BBF85259.1"/>
    <property type="molecule type" value="Genomic_DNA"/>
</dbReference>
<keyword evidence="5" id="KW-1185">Reference proteome</keyword>
<dbReference type="AlphaFoldDB" id="A0A3G9GF37"/>
<protein>
    <submittedName>
        <fullName evidence="4">Acetyltransferase, GNAT family</fullName>
    </submittedName>
</protein>
<feature type="domain" description="N-acetyltransferase" evidence="3">
    <location>
        <begin position="3"/>
        <end position="151"/>
    </location>
</feature>
<dbReference type="InterPro" id="IPR000182">
    <property type="entry name" value="GNAT_dom"/>
</dbReference>
<organism evidence="4 5">
    <name type="scientific">Aquitalea magnusonii</name>
    <dbReference type="NCBI Taxonomy" id="332411"/>
    <lineage>
        <taxon>Bacteria</taxon>
        <taxon>Pseudomonadati</taxon>
        <taxon>Pseudomonadota</taxon>
        <taxon>Betaproteobacteria</taxon>
        <taxon>Neisseriales</taxon>
        <taxon>Chromobacteriaceae</taxon>
        <taxon>Aquitalea</taxon>
    </lineage>
</organism>
<evidence type="ECO:0000259" key="3">
    <source>
        <dbReference type="PROSITE" id="PS51186"/>
    </source>
</evidence>
<dbReference type="PANTHER" id="PTHR43877:SF2">
    <property type="entry name" value="AMINOALKYLPHOSPHONATE N-ACETYLTRANSFERASE-RELATED"/>
    <property type="match status" value="1"/>
</dbReference>